<accession>A0ABQ3AGH6</accession>
<dbReference type="Gene3D" id="3.20.180.10">
    <property type="entry name" value="PNP-oxidase-like"/>
    <property type="match status" value="1"/>
</dbReference>
<name>A0ABQ3AGH6_9ACTN</name>
<evidence type="ECO:0000313" key="3">
    <source>
        <dbReference type="Proteomes" id="UP000600946"/>
    </source>
</evidence>
<dbReference type="PANTHER" id="PTHR13343">
    <property type="entry name" value="CREG1 PROTEIN"/>
    <property type="match status" value="1"/>
</dbReference>
<dbReference type="InterPro" id="IPR019595">
    <property type="entry name" value="DUF2470"/>
</dbReference>
<sequence length="244" mass="25886">MSAAADAGPTEPTAAERVRSVLAQAASLSLVTQAQCYDLIGMHAVDARGRISLHPPADSPLTAHVATAPRGSLAALLDFTDVAATAIRDRVRARVTVSGWLTPQRPGRIDGRFRLDAARVTLRTPAGPVEVGLDEVALAQPDPLAAEEADMLTHLADAHEDLVSELVVRAGAHLPSGVLRAAPFALDRHGITVRCEYRRGHCDLRFPFPAPAHDPAEAGEQVRRLLTAPPCARPRPSSARSRAT</sequence>
<dbReference type="RefSeq" id="WP_190028453.1">
    <property type="nucleotide sequence ID" value="NZ_BMUU01000010.1"/>
</dbReference>
<keyword evidence="3" id="KW-1185">Reference proteome</keyword>
<protein>
    <recommendedName>
        <fullName evidence="1">DUF2470 domain-containing protein</fullName>
    </recommendedName>
</protein>
<gene>
    <name evidence="2" type="ORF">GCM10010326_53530</name>
</gene>
<evidence type="ECO:0000259" key="1">
    <source>
        <dbReference type="Pfam" id="PF10615"/>
    </source>
</evidence>
<dbReference type="GeneID" id="96293276"/>
<dbReference type="SUPFAM" id="SSF50475">
    <property type="entry name" value="FMN-binding split barrel"/>
    <property type="match status" value="1"/>
</dbReference>
<proteinExistence type="predicted"/>
<reference evidence="3" key="1">
    <citation type="journal article" date="2019" name="Int. J. Syst. Evol. Microbiol.">
        <title>The Global Catalogue of Microorganisms (GCM) 10K type strain sequencing project: providing services to taxonomists for standard genome sequencing and annotation.</title>
        <authorList>
            <consortium name="The Broad Institute Genomics Platform"/>
            <consortium name="The Broad Institute Genome Sequencing Center for Infectious Disease"/>
            <person name="Wu L."/>
            <person name="Ma J."/>
        </authorList>
    </citation>
    <scope>NUCLEOTIDE SEQUENCE [LARGE SCALE GENOMIC DNA]</scope>
    <source>
        <strain evidence="3">JCM 4594</strain>
    </source>
</reference>
<feature type="domain" description="DUF2470" evidence="1">
    <location>
        <begin position="149"/>
        <end position="222"/>
    </location>
</feature>
<dbReference type="Proteomes" id="UP000600946">
    <property type="component" value="Unassembled WGS sequence"/>
</dbReference>
<dbReference type="InterPro" id="IPR037119">
    <property type="entry name" value="Haem_oxidase_HugZ-like_sf"/>
</dbReference>
<evidence type="ECO:0000313" key="2">
    <source>
        <dbReference type="EMBL" id="GGY52570.1"/>
    </source>
</evidence>
<dbReference type="EMBL" id="BMUU01000010">
    <property type="protein sequence ID" value="GGY52570.1"/>
    <property type="molecule type" value="Genomic_DNA"/>
</dbReference>
<organism evidence="2 3">
    <name type="scientific">Streptomyces xanthochromogenes</name>
    <dbReference type="NCBI Taxonomy" id="67384"/>
    <lineage>
        <taxon>Bacteria</taxon>
        <taxon>Bacillati</taxon>
        <taxon>Actinomycetota</taxon>
        <taxon>Actinomycetes</taxon>
        <taxon>Kitasatosporales</taxon>
        <taxon>Streptomycetaceae</taxon>
        <taxon>Streptomyces</taxon>
    </lineage>
</organism>
<dbReference type="PANTHER" id="PTHR13343:SF17">
    <property type="entry name" value="CELLULAR REPRESSOR OF E1A-STIMULATED GENES, ISOFORM A"/>
    <property type="match status" value="1"/>
</dbReference>
<comment type="caution">
    <text evidence="2">The sequence shown here is derived from an EMBL/GenBank/DDBJ whole genome shotgun (WGS) entry which is preliminary data.</text>
</comment>
<dbReference type="Pfam" id="PF10615">
    <property type="entry name" value="DUF2470"/>
    <property type="match status" value="1"/>
</dbReference>